<comment type="caution">
    <text evidence="3">The sequence shown here is derived from an EMBL/GenBank/DDBJ whole genome shotgun (WGS) entry which is preliminary data.</text>
</comment>
<name>A0A1V5SJF4_9BACT</name>
<dbReference type="Gene3D" id="3.10.350.10">
    <property type="entry name" value="LysM domain"/>
    <property type="match status" value="1"/>
</dbReference>
<dbReference type="CDD" id="cd00118">
    <property type="entry name" value="LysM"/>
    <property type="match status" value="1"/>
</dbReference>
<feature type="coiled-coil region" evidence="1">
    <location>
        <begin position="38"/>
        <end position="92"/>
    </location>
</feature>
<feature type="domain" description="LysM" evidence="2">
    <location>
        <begin position="928"/>
        <end position="977"/>
    </location>
</feature>
<gene>
    <name evidence="3" type="ORF">BWY41_02129</name>
</gene>
<reference evidence="3" key="1">
    <citation type="submission" date="2017-02" db="EMBL/GenBank/DDBJ databases">
        <title>Delving into the versatile metabolic prowess of the omnipresent phylum Bacteroidetes.</title>
        <authorList>
            <person name="Nobu M.K."/>
            <person name="Mei R."/>
            <person name="Narihiro T."/>
            <person name="Kuroda K."/>
            <person name="Liu W.-T."/>
        </authorList>
    </citation>
    <scope>NUCLEOTIDE SEQUENCE</scope>
    <source>
        <strain evidence="3">ADurb.Bin276</strain>
    </source>
</reference>
<feature type="coiled-coil region" evidence="1">
    <location>
        <begin position="271"/>
        <end position="315"/>
    </location>
</feature>
<evidence type="ECO:0000313" key="3">
    <source>
        <dbReference type="EMBL" id="OQA54301.1"/>
    </source>
</evidence>
<dbReference type="AlphaFoldDB" id="A0A1V5SJF4"/>
<dbReference type="Pfam" id="PF01476">
    <property type="entry name" value="LysM"/>
    <property type="match status" value="1"/>
</dbReference>
<dbReference type="PROSITE" id="PS51782">
    <property type="entry name" value="LYSM"/>
    <property type="match status" value="1"/>
</dbReference>
<evidence type="ECO:0000259" key="2">
    <source>
        <dbReference type="PROSITE" id="PS51782"/>
    </source>
</evidence>
<dbReference type="PANTHER" id="PTHR32114:SF2">
    <property type="entry name" value="ABC TRANSPORTER ABCH.3"/>
    <property type="match status" value="1"/>
</dbReference>
<dbReference type="EMBL" id="MWBQ01000218">
    <property type="protein sequence ID" value="OQA54301.1"/>
    <property type="molecule type" value="Genomic_DNA"/>
</dbReference>
<feature type="coiled-coil region" evidence="1">
    <location>
        <begin position="375"/>
        <end position="426"/>
    </location>
</feature>
<keyword evidence="1" id="KW-0175">Coiled coil</keyword>
<dbReference type="Proteomes" id="UP000485569">
    <property type="component" value="Unassembled WGS sequence"/>
</dbReference>
<dbReference type="InterPro" id="IPR018392">
    <property type="entry name" value="LysM"/>
</dbReference>
<accession>A0A1V5SJF4</accession>
<proteinExistence type="predicted"/>
<feature type="coiled-coil region" evidence="1">
    <location>
        <begin position="175"/>
        <end position="234"/>
    </location>
</feature>
<dbReference type="InterPro" id="IPR036779">
    <property type="entry name" value="LysM_dom_sf"/>
</dbReference>
<organism evidence="3">
    <name type="scientific">Candidatus Atribacter allofermentans</name>
    <dbReference type="NCBI Taxonomy" id="1852833"/>
    <lineage>
        <taxon>Bacteria</taxon>
        <taxon>Pseudomonadati</taxon>
        <taxon>Atribacterota</taxon>
        <taxon>Atribacteria</taxon>
        <taxon>Atribacterales</taxon>
        <taxon>Atribacteraceae</taxon>
        <taxon>Atribacter</taxon>
    </lineage>
</organism>
<protein>
    <submittedName>
        <fullName evidence="3">Chromosome segregation protein</fullName>
    </submittedName>
</protein>
<feature type="coiled-coil region" evidence="1">
    <location>
        <begin position="569"/>
        <end position="669"/>
    </location>
</feature>
<dbReference type="PANTHER" id="PTHR32114">
    <property type="entry name" value="ABC TRANSPORTER ABCH.3"/>
    <property type="match status" value="1"/>
</dbReference>
<sequence length="984" mass="113372">MKSWPSLVLAIIAIILSLVMFSLLFPVKGLLTGTTEKIKVLEESIKNQSTSLSEVTEKISALPDFSSYEKSIADVGDRLNKISEQSEQLTQKLKNFESFGTQINMLDQTINDSVSRIEGLEKAFIELRHLSGNKDTQLSELTTKLSQLEIISTEIPAIKDQLLSLNVDQRFVDTAEIIETQKNNLQDQIESLKIEFKSSWQKNESERLAFIDKLDSFQENVEKQKQELVSFQNNWKEELGKLRNENQTVLTALQDEFNTQQNFIQTRIAEIDQMKESFAQLAQNITSLDNKFLRVQELETKVVNFDNLVKDIEEKMDAMKTTVESEVQLIREQIKSFSSSLQGIETSQQSYVEELTNLKNQSTQFIELSSVLPKYETLNANLDTIKNTLTETTSQFVSQNNFEIWKKQLEMQLDDSVKTVEDLRSEMDAMKTTVESEVQLIREQIKSFSSSLQGIETSQQSYVEELTNLSSLINSQLTNLDSKTNVLESNLNQMEETQKTITSRSDQLEILVNGFNQSLETTKSQMVSLSEKINEQFDQIKNEISVGQEKTLLELQDQVEAIGITLPNIESLEEMKSKISELVANEESLKQKIDLIQNEKAMLLAEIEGNEKNIALLQENLENIRSQQSSGDEAMVIIEGKIQSLQNLKDELEDRLVKTDAQLQSLESATKDWGNKWDEMNTLLEKNTADVKQFVAEVKDEYQKIQNDISKKIDDEKLKTSLDTFNNSMNQVLNRVGTLEQFNQEVNKKEIFARVDAIEGKISAVEEKIDSIVQEYGISIPEVETIKEAINDLKQEKQTIEDRVDLLFETLDGQKYIEETQQSLQSMNQEKDDLRVEIERLSHERFDLEEDLKTKQEELSRIDKELVILKEEKQSAENIKKLEEEKERVEKEVQSLTSDVENKLSQIEFLQKKIQELSAQLDESKKYTSYVILPWDNLWNIARRYYRDGTKWEKILEANSDIIDSPYNLKPYTEIKIPRISMLK</sequence>
<feature type="coiled-coil region" evidence="1">
    <location>
        <begin position="755"/>
        <end position="927"/>
    </location>
</feature>
<dbReference type="Gene3D" id="1.20.5.300">
    <property type="match status" value="1"/>
</dbReference>
<evidence type="ECO:0000256" key="1">
    <source>
        <dbReference type="SAM" id="Coils"/>
    </source>
</evidence>